<dbReference type="InterPro" id="IPR038721">
    <property type="entry name" value="IS701-like_DDE_dom"/>
</dbReference>
<accession>A0A1G7M501</accession>
<dbReference type="SUPFAM" id="SSF53098">
    <property type="entry name" value="Ribonuclease H-like"/>
    <property type="match status" value="1"/>
</dbReference>
<reference evidence="3 4" key="1">
    <citation type="submission" date="2016-10" db="EMBL/GenBank/DDBJ databases">
        <authorList>
            <person name="de Groot N.N."/>
        </authorList>
    </citation>
    <scope>NUCLEOTIDE SEQUENCE [LARGE SCALE GENOMIC DNA]</scope>
    <source>
        <strain evidence="3 4">R5</strain>
    </source>
</reference>
<dbReference type="PANTHER" id="PTHR33627">
    <property type="entry name" value="TRANSPOSASE"/>
    <property type="match status" value="1"/>
</dbReference>
<dbReference type="RefSeq" id="WP_430642001.1">
    <property type="nucleotide sequence ID" value="NZ_FMZW01000061.1"/>
</dbReference>
<dbReference type="EMBL" id="FMZW01000061">
    <property type="protein sequence ID" value="SDF56857.1"/>
    <property type="molecule type" value="Genomic_DNA"/>
</dbReference>
<dbReference type="InterPro" id="IPR039365">
    <property type="entry name" value="IS701-like"/>
</dbReference>
<gene>
    <name evidence="3" type="ORF">SAMN05216337_106125</name>
</gene>
<protein>
    <submittedName>
        <fullName evidence="3">SRSO17 transposase</fullName>
    </submittedName>
</protein>
<evidence type="ECO:0000313" key="3">
    <source>
        <dbReference type="EMBL" id="SDF56857.1"/>
    </source>
</evidence>
<dbReference type="InterPro" id="IPR012337">
    <property type="entry name" value="RNaseH-like_sf"/>
</dbReference>
<feature type="domain" description="Transposase IS701-like DDE" evidence="2">
    <location>
        <begin position="21"/>
        <end position="294"/>
    </location>
</feature>
<feature type="region of interest" description="Disordered" evidence="1">
    <location>
        <begin position="407"/>
        <end position="480"/>
    </location>
</feature>
<evidence type="ECO:0000313" key="4">
    <source>
        <dbReference type="Proteomes" id="UP000199245"/>
    </source>
</evidence>
<dbReference type="PANTHER" id="PTHR33627:SF1">
    <property type="entry name" value="TRANSPOSASE"/>
    <property type="match status" value="1"/>
</dbReference>
<name>A0A1G7M501_9BRAD</name>
<feature type="compositionally biased region" description="Polar residues" evidence="1">
    <location>
        <begin position="434"/>
        <end position="448"/>
    </location>
</feature>
<dbReference type="Pfam" id="PF13546">
    <property type="entry name" value="DDE_5"/>
    <property type="match status" value="1"/>
</dbReference>
<organism evidence="3 4">
    <name type="scientific">Bradyrhizobium brasilense</name>
    <dbReference type="NCBI Taxonomy" id="1419277"/>
    <lineage>
        <taxon>Bacteria</taxon>
        <taxon>Pseudomonadati</taxon>
        <taxon>Pseudomonadota</taxon>
        <taxon>Alphaproteobacteria</taxon>
        <taxon>Hyphomicrobiales</taxon>
        <taxon>Nitrobacteraceae</taxon>
        <taxon>Bradyrhizobium</taxon>
    </lineage>
</organism>
<sequence>MDRRGRGTSETRFSAYVDSLVSVIGHADRERPFRDYCTGLLMPCERKSVEPMAAVTVPERTAAQHQSLLHFIGEGRWSDEKVLAKVRETVLPAVERNGPIEAWIIDDTAFPKKGTHSVGVARQYCGQLGKQDNCQVAVSLSVANHDASLPVAYRLYLPEVWASDAARRKKAGVPDQIVFQTKIEIALDQIRAACAAGLPRGVVLIDAGYGNHSELRAALTALELSYAAGILSSTTVWAPGTGPLPPKPYVPGRGRPTKQLRRDAKHQPIKVKELALSLPAKAWRTIAWREGTNEPLKSRFARVRIRIARRDFNRSEPWPEEWLLIEWPKGEKEPTKYWLSSLPPDIGFAHLVDLAKLRWRIERDYQELKQETGLDHFEGRGWRGFHHHATLCIAAYGFLISERETIPPSGSHSSRPFKKSPLPENYRPRGSAAQDRTSYPQLDRNNATPLERRAPRPHAKVSLLHPAHQRARPADPLMTQ</sequence>
<dbReference type="AlphaFoldDB" id="A0A1G7M501"/>
<dbReference type="NCBIfam" id="NF033540">
    <property type="entry name" value="transpos_IS701"/>
    <property type="match status" value="1"/>
</dbReference>
<feature type="region of interest" description="Disordered" evidence="1">
    <location>
        <begin position="242"/>
        <end position="264"/>
    </location>
</feature>
<proteinExistence type="predicted"/>
<evidence type="ECO:0000259" key="2">
    <source>
        <dbReference type="Pfam" id="PF13546"/>
    </source>
</evidence>
<dbReference type="Proteomes" id="UP000199245">
    <property type="component" value="Unassembled WGS sequence"/>
</dbReference>
<evidence type="ECO:0000256" key="1">
    <source>
        <dbReference type="SAM" id="MobiDB-lite"/>
    </source>
</evidence>